<dbReference type="SUPFAM" id="SSF103190">
    <property type="entry name" value="Sensory domain-like"/>
    <property type="match status" value="1"/>
</dbReference>
<sequence length="643" mass="68037">MVWRVRPAVIAVVLGATALVLAAGAAGYRLGQARGLAALRADLGHRIDLFGATAQGQMERLAHAPALLQMHPAVMALLQGPRNPALQGQAQALLRELNARQGSLALFVADERGTVIATSHTVGADDGRLGEDISVRPYYLQALAGRPGRHFLVGSTVAEPGYYFSHPLYEGARVVGVAVVKVSLASVALSLPLLGTPAVLVDGNDVVIQATDPRWLYRAIRPLPLDTDVELELSGMYGDRPLGRFPLALQLNWEAPGGEAEALIPPDSPASAVADPSAMSAPAGLLVRGRTLPGLDWRLLVMADLSPVRWQARGTAAVAGLAAACLVAAALVLVQRRRAAQQRRQAQADLERLNAELEDTVARRTLALTSANTELRREMAVRVQAEATLRDAQDELVQAAKLAVLGQLSTGITHELAQPLGGIRTLAGNAREFIRRGDLEGAHGNLALVDTLVERMSGIIHPFKAFARKSPVAPEPVPVTAALQSALFLLDQRLRAEQVQLQCRPPLDAPAATVPQAWCNRNRLEQVLINLIGNAVDAMHGAPRRRLEIDAWEEDSREGRRTCLRIADSGPGLSPEVLAGLFTPFFTTKPAGSGLGLGLVISRGIAQDYGGDLVATSRAEGGAVFTLSLPAAPASTANATPTA</sequence>
<dbReference type="PANTHER" id="PTHR43065:SF46">
    <property type="entry name" value="C4-DICARBOXYLATE TRANSPORT SENSOR PROTEIN DCTB"/>
    <property type="match status" value="1"/>
</dbReference>
<dbReference type="Gene3D" id="1.10.287.130">
    <property type="match status" value="1"/>
</dbReference>
<gene>
    <name evidence="16" type="ORF">MW290_13505</name>
</gene>
<keyword evidence="4" id="KW-1003">Cell membrane</keyword>
<evidence type="ECO:0000256" key="2">
    <source>
        <dbReference type="ARBA" id="ARBA00004651"/>
    </source>
</evidence>
<dbReference type="Gene3D" id="3.30.450.20">
    <property type="entry name" value="PAS domain"/>
    <property type="match status" value="2"/>
</dbReference>
<keyword evidence="7 14" id="KW-0812">Transmembrane</keyword>
<protein>
    <recommendedName>
        <fullName evidence="3">histidine kinase</fullName>
        <ecNumber evidence="3">2.7.13.3</ecNumber>
    </recommendedName>
</protein>
<dbReference type="RefSeq" id="WP_250195169.1">
    <property type="nucleotide sequence ID" value="NZ_CP097635.1"/>
</dbReference>
<dbReference type="InterPro" id="IPR036890">
    <property type="entry name" value="HATPase_C_sf"/>
</dbReference>
<feature type="transmembrane region" description="Helical" evidence="14">
    <location>
        <begin position="316"/>
        <end position="334"/>
    </location>
</feature>
<evidence type="ECO:0000313" key="16">
    <source>
        <dbReference type="EMBL" id="URI06904.1"/>
    </source>
</evidence>
<keyword evidence="14" id="KW-0472">Membrane</keyword>
<dbReference type="PROSITE" id="PS50109">
    <property type="entry name" value="HIS_KIN"/>
    <property type="match status" value="1"/>
</dbReference>
<comment type="subcellular location">
    <subcellularLocation>
        <location evidence="2">Cell membrane</location>
        <topology evidence="2">Multi-pass membrane protein</topology>
    </subcellularLocation>
</comment>
<keyword evidence="11 14" id="KW-1133">Transmembrane helix</keyword>
<comment type="catalytic activity">
    <reaction evidence="1">
        <text>ATP + protein L-histidine = ADP + protein N-phospho-L-histidine.</text>
        <dbReference type="EC" id="2.7.13.3"/>
    </reaction>
</comment>
<evidence type="ECO:0000256" key="13">
    <source>
        <dbReference type="SAM" id="Coils"/>
    </source>
</evidence>
<accession>A0ABY4S1R9</accession>
<evidence type="ECO:0000256" key="10">
    <source>
        <dbReference type="ARBA" id="ARBA00022840"/>
    </source>
</evidence>
<dbReference type="Proteomes" id="UP001056201">
    <property type="component" value="Chromosome 1"/>
</dbReference>
<reference evidence="16" key="1">
    <citation type="submission" date="2022-05" db="EMBL/GenBank/DDBJ databases">
        <title>An RpoN-dependent PEP-CTERM gene is involved in floc formation of an Aquincola tertiaricarbonis strain.</title>
        <authorList>
            <person name="Qiu D."/>
            <person name="Xia M."/>
        </authorList>
    </citation>
    <scope>NUCLEOTIDE SEQUENCE</scope>
    <source>
        <strain evidence="16">RN12</strain>
    </source>
</reference>
<keyword evidence="8" id="KW-0547">Nucleotide-binding</keyword>
<evidence type="ECO:0000259" key="15">
    <source>
        <dbReference type="PROSITE" id="PS50109"/>
    </source>
</evidence>
<keyword evidence="12" id="KW-0902">Two-component regulatory system</keyword>
<evidence type="ECO:0000256" key="11">
    <source>
        <dbReference type="ARBA" id="ARBA00022989"/>
    </source>
</evidence>
<keyword evidence="5" id="KW-0597">Phosphoprotein</keyword>
<name>A0ABY4S1R9_AQUTE</name>
<dbReference type="SMART" id="SM00387">
    <property type="entry name" value="HATPase_c"/>
    <property type="match status" value="1"/>
</dbReference>
<evidence type="ECO:0000256" key="7">
    <source>
        <dbReference type="ARBA" id="ARBA00022692"/>
    </source>
</evidence>
<evidence type="ECO:0000256" key="8">
    <source>
        <dbReference type="ARBA" id="ARBA00022741"/>
    </source>
</evidence>
<dbReference type="EC" id="2.7.13.3" evidence="3"/>
<keyword evidence="9" id="KW-0418">Kinase</keyword>
<evidence type="ECO:0000256" key="5">
    <source>
        <dbReference type="ARBA" id="ARBA00022553"/>
    </source>
</evidence>
<evidence type="ECO:0000313" key="17">
    <source>
        <dbReference type="Proteomes" id="UP001056201"/>
    </source>
</evidence>
<evidence type="ECO:0000256" key="12">
    <source>
        <dbReference type="ARBA" id="ARBA00023012"/>
    </source>
</evidence>
<dbReference type="InterPro" id="IPR005467">
    <property type="entry name" value="His_kinase_dom"/>
</dbReference>
<evidence type="ECO:0000256" key="1">
    <source>
        <dbReference type="ARBA" id="ARBA00000085"/>
    </source>
</evidence>
<keyword evidence="13" id="KW-0175">Coiled coil</keyword>
<organism evidence="16 17">
    <name type="scientific">Aquincola tertiaricarbonis</name>
    <dbReference type="NCBI Taxonomy" id="391953"/>
    <lineage>
        <taxon>Bacteria</taxon>
        <taxon>Pseudomonadati</taxon>
        <taxon>Pseudomonadota</taxon>
        <taxon>Betaproteobacteria</taxon>
        <taxon>Burkholderiales</taxon>
        <taxon>Sphaerotilaceae</taxon>
        <taxon>Aquincola</taxon>
    </lineage>
</organism>
<dbReference type="InterPro" id="IPR004358">
    <property type="entry name" value="Sig_transdc_His_kin-like_C"/>
</dbReference>
<dbReference type="PIRSF" id="PIRSF036431">
    <property type="entry name" value="STHK_DctB"/>
    <property type="match status" value="1"/>
</dbReference>
<dbReference type="Gene3D" id="3.30.565.10">
    <property type="entry name" value="Histidine kinase-like ATPase, C-terminal domain"/>
    <property type="match status" value="1"/>
</dbReference>
<evidence type="ECO:0000256" key="14">
    <source>
        <dbReference type="SAM" id="Phobius"/>
    </source>
</evidence>
<dbReference type="CDD" id="cd00082">
    <property type="entry name" value="HisKA"/>
    <property type="match status" value="1"/>
</dbReference>
<evidence type="ECO:0000256" key="9">
    <source>
        <dbReference type="ARBA" id="ARBA00022777"/>
    </source>
</evidence>
<dbReference type="PRINTS" id="PR00344">
    <property type="entry name" value="BCTRLSENSOR"/>
</dbReference>
<dbReference type="PANTHER" id="PTHR43065">
    <property type="entry name" value="SENSOR HISTIDINE KINASE"/>
    <property type="match status" value="1"/>
</dbReference>
<feature type="coiled-coil region" evidence="13">
    <location>
        <begin position="336"/>
        <end position="402"/>
    </location>
</feature>
<dbReference type="EMBL" id="CP097635">
    <property type="protein sequence ID" value="URI06904.1"/>
    <property type="molecule type" value="Genomic_DNA"/>
</dbReference>
<dbReference type="SUPFAM" id="SSF47384">
    <property type="entry name" value="Homodimeric domain of signal transducing histidine kinase"/>
    <property type="match status" value="1"/>
</dbReference>
<proteinExistence type="predicted"/>
<dbReference type="Pfam" id="PF02518">
    <property type="entry name" value="HATPase_c"/>
    <property type="match status" value="1"/>
</dbReference>
<dbReference type="GO" id="GO:0005524">
    <property type="term" value="F:ATP binding"/>
    <property type="evidence" value="ECO:0007669"/>
    <property type="project" value="UniProtKB-KW"/>
</dbReference>
<evidence type="ECO:0000256" key="4">
    <source>
        <dbReference type="ARBA" id="ARBA00022475"/>
    </source>
</evidence>
<dbReference type="SUPFAM" id="SSF55874">
    <property type="entry name" value="ATPase domain of HSP90 chaperone/DNA topoisomerase II/histidine kinase"/>
    <property type="match status" value="1"/>
</dbReference>
<keyword evidence="10 16" id="KW-0067">ATP-binding</keyword>
<dbReference type="InterPro" id="IPR003594">
    <property type="entry name" value="HATPase_dom"/>
</dbReference>
<evidence type="ECO:0000256" key="3">
    <source>
        <dbReference type="ARBA" id="ARBA00012438"/>
    </source>
</evidence>
<keyword evidence="6" id="KW-0808">Transferase</keyword>
<evidence type="ECO:0000256" key="6">
    <source>
        <dbReference type="ARBA" id="ARBA00022679"/>
    </source>
</evidence>
<dbReference type="InterPro" id="IPR029151">
    <property type="entry name" value="Sensor-like_sf"/>
</dbReference>
<keyword evidence="17" id="KW-1185">Reference proteome</keyword>
<dbReference type="InterPro" id="IPR017055">
    <property type="entry name" value="Sig_transdc_His_kinase_DctB"/>
</dbReference>
<dbReference type="InterPro" id="IPR036097">
    <property type="entry name" value="HisK_dim/P_sf"/>
</dbReference>
<dbReference type="InterPro" id="IPR003661">
    <property type="entry name" value="HisK_dim/P_dom"/>
</dbReference>
<feature type="domain" description="Histidine kinase" evidence="15">
    <location>
        <begin position="411"/>
        <end position="633"/>
    </location>
</feature>